<dbReference type="Pfam" id="PF15862">
    <property type="entry name" value="Coilin_N"/>
    <property type="match status" value="1"/>
</dbReference>
<evidence type="ECO:0000259" key="2">
    <source>
        <dbReference type="Pfam" id="PF15862"/>
    </source>
</evidence>
<protein>
    <submittedName>
        <fullName evidence="5">Coilin isoform X1</fullName>
    </submittedName>
</protein>
<reference evidence="5" key="1">
    <citation type="submission" date="2025-08" db="UniProtKB">
        <authorList>
            <consortium name="RefSeq"/>
        </authorList>
    </citation>
    <scope>IDENTIFICATION</scope>
</reference>
<accession>A0A1U7ZHL4</accession>
<gene>
    <name evidence="5" type="primary">LOC104593053</name>
</gene>
<dbReference type="GO" id="GO:0000387">
    <property type="term" value="P:spliceosomal snRNP assembly"/>
    <property type="evidence" value="ECO:0000318"/>
    <property type="project" value="GO_Central"/>
</dbReference>
<dbReference type="eggNOG" id="ENOG502QVBB">
    <property type="taxonomic scope" value="Eukaryota"/>
</dbReference>
<proteinExistence type="predicted"/>
<keyword evidence="4" id="KW-1185">Reference proteome</keyword>
<dbReference type="InterPro" id="IPR031722">
    <property type="entry name" value="Coilin_N"/>
</dbReference>
<dbReference type="RefSeq" id="XP_010251015.1">
    <property type="nucleotide sequence ID" value="XM_010252713.2"/>
</dbReference>
<dbReference type="GO" id="GO:0015030">
    <property type="term" value="C:Cajal body"/>
    <property type="evidence" value="ECO:0000318"/>
    <property type="project" value="GO_Central"/>
</dbReference>
<dbReference type="PANTHER" id="PTHR15197:SF0">
    <property type="entry name" value="COILIN"/>
    <property type="match status" value="1"/>
</dbReference>
<dbReference type="GeneID" id="104593053"/>
<name>A0A1U7ZHL4_NELNU</name>
<feature type="region of interest" description="Disordered" evidence="1">
    <location>
        <begin position="307"/>
        <end position="331"/>
    </location>
</feature>
<feature type="compositionally biased region" description="Polar residues" evidence="1">
    <location>
        <begin position="535"/>
        <end position="550"/>
    </location>
</feature>
<evidence type="ECO:0000259" key="3">
    <source>
        <dbReference type="Pfam" id="PF23086"/>
    </source>
</evidence>
<dbReference type="Pfam" id="PF23086">
    <property type="entry name" value="Tudor_Coilin"/>
    <property type="match status" value="1"/>
</dbReference>
<dbReference type="Proteomes" id="UP000189703">
    <property type="component" value="Unplaced"/>
</dbReference>
<dbReference type="GO" id="GO:0030619">
    <property type="term" value="F:U1 snRNA binding"/>
    <property type="evidence" value="ECO:0000318"/>
    <property type="project" value="GO_Central"/>
</dbReference>
<dbReference type="PANTHER" id="PTHR15197">
    <property type="entry name" value="COILIN P80"/>
    <property type="match status" value="1"/>
</dbReference>
<dbReference type="InterPro" id="IPR056398">
    <property type="entry name" value="Tudor_Coilin"/>
</dbReference>
<dbReference type="FunCoup" id="A0A1U7ZHL4">
    <property type="interactions" value="1639"/>
</dbReference>
<dbReference type="GO" id="GO:0030620">
    <property type="term" value="F:U2 snRNA binding"/>
    <property type="evidence" value="ECO:0000318"/>
    <property type="project" value="GO_Central"/>
</dbReference>
<evidence type="ECO:0000313" key="4">
    <source>
        <dbReference type="Proteomes" id="UP000189703"/>
    </source>
</evidence>
<dbReference type="OrthoDB" id="74813at2759"/>
<feature type="region of interest" description="Disordered" evidence="1">
    <location>
        <begin position="153"/>
        <end position="186"/>
    </location>
</feature>
<dbReference type="OMA" id="CEYKKQT"/>
<feature type="domain" description="Coilin N-terminal" evidence="2">
    <location>
        <begin position="4"/>
        <end position="186"/>
    </location>
</feature>
<feature type="region of interest" description="Disordered" evidence="1">
    <location>
        <begin position="523"/>
        <end position="568"/>
    </location>
</feature>
<evidence type="ECO:0000256" key="1">
    <source>
        <dbReference type="SAM" id="MobiDB-lite"/>
    </source>
</evidence>
<feature type="compositionally biased region" description="Basic and acidic residues" evidence="1">
    <location>
        <begin position="558"/>
        <end position="567"/>
    </location>
</feature>
<organism evidence="4 5">
    <name type="scientific">Nelumbo nucifera</name>
    <name type="common">Sacred lotus</name>
    <dbReference type="NCBI Taxonomy" id="4432"/>
    <lineage>
        <taxon>Eukaryota</taxon>
        <taxon>Viridiplantae</taxon>
        <taxon>Streptophyta</taxon>
        <taxon>Embryophyta</taxon>
        <taxon>Tracheophyta</taxon>
        <taxon>Spermatophyta</taxon>
        <taxon>Magnoliopsida</taxon>
        <taxon>Proteales</taxon>
        <taxon>Nelumbonaceae</taxon>
        <taxon>Nelumbo</taxon>
    </lineage>
</organism>
<dbReference type="KEGG" id="nnu:104593053"/>
<dbReference type="AlphaFoldDB" id="A0A1U7ZHL4"/>
<evidence type="ECO:0000313" key="5">
    <source>
        <dbReference type="RefSeq" id="XP_010251015.1"/>
    </source>
</evidence>
<feature type="compositionally biased region" description="Basic and acidic residues" evidence="1">
    <location>
        <begin position="307"/>
        <end position="325"/>
    </location>
</feature>
<dbReference type="STRING" id="4432.A0A1U7ZHL4"/>
<feature type="compositionally biased region" description="Basic residues" evidence="1">
    <location>
        <begin position="163"/>
        <end position="182"/>
    </location>
</feature>
<feature type="domain" description="Coilin tudor" evidence="3">
    <location>
        <begin position="412"/>
        <end position="515"/>
    </location>
</feature>
<dbReference type="InterPro" id="IPR024822">
    <property type="entry name" value="Coilin"/>
</dbReference>
<sequence>MGSVRLRLLFGDRHLLNKSQRSNGLKRCWLLLKPEHETVSDLSSYLIRTFDLEESCPNGLLLSMDGFVLPPFESTQILKDRDIIRVKKKGDTLTEISRLEEKKNYAEDSEIVEKRPLLTRVELLAFEEFEKESGGYQSEPEEEEDDRIEDTLHVVNTSSGQKISKKRKSSKKIQNSKRKKAKSTSEEKCLVVPKGVECDVDIEKNESGHLNGVVSPKNLQKKNKFSNKCGKSDVISAPEIDERINYCESTSNEERCGQLQENDAEGVDGSHVPEGIRKLPSRSARRKKAKRRWLRELVRSQKEEQLIQHNILEKDTQKQSPKHQEAEEDGNVDDEVVPVVVRPGHIRFEPLGKEKIVQQNQDEVETFQWSGTISKKKGQKWGREKNLFCGRSDYRESTEEMVTDEGETADGAIDFDSLTTLASLPKEGDVIAYRLVELSSSWCPELSPFRVGKVSWYDSGSNMVMLLPVSEYPIVSDQKADGDASEMQLDTSLYKEDGSLEIDLASLVDVRVVHHDKLNPATEVSCGSDAVPVNNRGTVSGGPASNQDTVSDGGPHSNNKEIDDRVKGNGQQINVWEEISQALKDKKTQLLQRDGWTTKASSGKSAWSYKALRSSALGPTMALLRAEND</sequence>